<protein>
    <submittedName>
        <fullName evidence="1">Uncharacterized protein</fullName>
    </submittedName>
</protein>
<organism evidence="1 2">
    <name type="scientific">Lophiostoma macrostomum CBS 122681</name>
    <dbReference type="NCBI Taxonomy" id="1314788"/>
    <lineage>
        <taxon>Eukaryota</taxon>
        <taxon>Fungi</taxon>
        <taxon>Dikarya</taxon>
        <taxon>Ascomycota</taxon>
        <taxon>Pezizomycotina</taxon>
        <taxon>Dothideomycetes</taxon>
        <taxon>Pleosporomycetidae</taxon>
        <taxon>Pleosporales</taxon>
        <taxon>Lophiostomataceae</taxon>
        <taxon>Lophiostoma</taxon>
    </lineage>
</organism>
<dbReference type="EMBL" id="MU004289">
    <property type="protein sequence ID" value="KAF2662543.1"/>
    <property type="molecule type" value="Genomic_DNA"/>
</dbReference>
<gene>
    <name evidence="1" type="ORF">K491DRAFT_181965</name>
</gene>
<dbReference type="AlphaFoldDB" id="A0A6A6TUA2"/>
<evidence type="ECO:0000313" key="1">
    <source>
        <dbReference type="EMBL" id="KAF2662543.1"/>
    </source>
</evidence>
<reference evidence="1" key="1">
    <citation type="journal article" date="2020" name="Stud. Mycol.">
        <title>101 Dothideomycetes genomes: a test case for predicting lifestyles and emergence of pathogens.</title>
        <authorList>
            <person name="Haridas S."/>
            <person name="Albert R."/>
            <person name="Binder M."/>
            <person name="Bloem J."/>
            <person name="Labutti K."/>
            <person name="Salamov A."/>
            <person name="Andreopoulos B."/>
            <person name="Baker S."/>
            <person name="Barry K."/>
            <person name="Bills G."/>
            <person name="Bluhm B."/>
            <person name="Cannon C."/>
            <person name="Castanera R."/>
            <person name="Culley D."/>
            <person name="Daum C."/>
            <person name="Ezra D."/>
            <person name="Gonzalez J."/>
            <person name="Henrissat B."/>
            <person name="Kuo A."/>
            <person name="Liang C."/>
            <person name="Lipzen A."/>
            <person name="Lutzoni F."/>
            <person name="Magnuson J."/>
            <person name="Mondo S."/>
            <person name="Nolan M."/>
            <person name="Ohm R."/>
            <person name="Pangilinan J."/>
            <person name="Park H.-J."/>
            <person name="Ramirez L."/>
            <person name="Alfaro M."/>
            <person name="Sun H."/>
            <person name="Tritt A."/>
            <person name="Yoshinaga Y."/>
            <person name="Zwiers L.-H."/>
            <person name="Turgeon B."/>
            <person name="Goodwin S."/>
            <person name="Spatafora J."/>
            <person name="Crous P."/>
            <person name="Grigoriev I."/>
        </authorList>
    </citation>
    <scope>NUCLEOTIDE SEQUENCE</scope>
    <source>
        <strain evidence="1">CBS 122681</strain>
    </source>
</reference>
<evidence type="ECO:0000313" key="2">
    <source>
        <dbReference type="Proteomes" id="UP000799324"/>
    </source>
</evidence>
<sequence length="100" mass="10668">MASEAAAVAAAAGAGSTQAESRAIGLDMAKTLAVVALLSWFMSERDGECREGPVCLGFTCSQQKRAKTDQTWRDQITYFRWCVGGGIRSTRGRAACLDDC</sequence>
<proteinExistence type="predicted"/>
<keyword evidence="2" id="KW-1185">Reference proteome</keyword>
<dbReference type="Proteomes" id="UP000799324">
    <property type="component" value="Unassembled WGS sequence"/>
</dbReference>
<accession>A0A6A6TUA2</accession>
<name>A0A6A6TUA2_9PLEO</name>